<protein>
    <submittedName>
        <fullName evidence="3">Uncharacterized protein</fullName>
    </submittedName>
</protein>
<dbReference type="GeneID" id="40724371"/>
<reference evidence="3 4" key="1">
    <citation type="submission" date="2019-05" db="EMBL/GenBank/DDBJ databases">
        <title>Sporisorium graminicola CBS 10092 draft sequencing and annotation.</title>
        <authorList>
            <person name="Solano-Gonzalez S."/>
            <person name="Caddick M.X."/>
            <person name="Darby A."/>
        </authorList>
    </citation>
    <scope>NUCLEOTIDE SEQUENCE [LARGE SCALE GENOMIC DNA]</scope>
    <source>
        <strain evidence="3 4">CBS 10092</strain>
    </source>
</reference>
<dbReference type="OrthoDB" id="2553688at2759"/>
<evidence type="ECO:0000313" key="3">
    <source>
        <dbReference type="EMBL" id="TKY89691.1"/>
    </source>
</evidence>
<feature type="signal peptide" evidence="2">
    <location>
        <begin position="1"/>
        <end position="20"/>
    </location>
</feature>
<comment type="caution">
    <text evidence="3">The sequence shown here is derived from an EMBL/GenBank/DDBJ whole genome shotgun (WGS) entry which is preliminary data.</text>
</comment>
<keyword evidence="4" id="KW-1185">Reference proteome</keyword>
<feature type="region of interest" description="Disordered" evidence="1">
    <location>
        <begin position="211"/>
        <end position="230"/>
    </location>
</feature>
<gene>
    <name evidence="3" type="ORF">EX895_001476</name>
</gene>
<dbReference type="Proteomes" id="UP000306050">
    <property type="component" value="Chromosome SGRAM_11"/>
</dbReference>
<evidence type="ECO:0000313" key="4">
    <source>
        <dbReference type="Proteomes" id="UP000306050"/>
    </source>
</evidence>
<evidence type="ECO:0000256" key="2">
    <source>
        <dbReference type="SAM" id="SignalP"/>
    </source>
</evidence>
<name>A0A4U7KXZ6_9BASI</name>
<keyword evidence="2" id="KW-0732">Signal</keyword>
<dbReference type="EMBL" id="SRRM01000004">
    <property type="protein sequence ID" value="TKY89691.1"/>
    <property type="molecule type" value="Genomic_DNA"/>
</dbReference>
<dbReference type="KEGG" id="sgra:EX895_001476"/>
<proteinExistence type="predicted"/>
<dbReference type="AlphaFoldDB" id="A0A4U7KXZ6"/>
<evidence type="ECO:0000256" key="1">
    <source>
        <dbReference type="SAM" id="MobiDB-lite"/>
    </source>
</evidence>
<organism evidence="3 4">
    <name type="scientific">Sporisorium graminicola</name>
    <dbReference type="NCBI Taxonomy" id="280036"/>
    <lineage>
        <taxon>Eukaryota</taxon>
        <taxon>Fungi</taxon>
        <taxon>Dikarya</taxon>
        <taxon>Basidiomycota</taxon>
        <taxon>Ustilaginomycotina</taxon>
        <taxon>Ustilaginomycetes</taxon>
        <taxon>Ustilaginales</taxon>
        <taxon>Ustilaginaceae</taxon>
        <taxon>Sporisorium</taxon>
    </lineage>
</organism>
<sequence>MKLLVSLTVVIIVTISSSLARPPTASNSYVAPPAGRALYYRGANHEPYDFPESTHATFDRKYHRHPDFDILGPPGFWTEPSLREHYEATAHLRFHPKLYDEQPPFQDWLKERQLMAAIHMMRDTITLETSNPKLDPQVLLQHEMQLGELSVLLRTVQIAIKLRYGVMEPAVREYEEAIYRAYMSFLELSQRAEPIPDVWKHHVEYVKQQGQVQMEDEQHQEHLTASGDKQNQRLADAIRAPNKAQSSEGRARIPGIATAPQSPDVREVMQKSASDRWATPVGLQLHSLSKSETVEELQKALQRGFAM</sequence>
<feature type="chain" id="PRO_5020681293" evidence="2">
    <location>
        <begin position="21"/>
        <end position="307"/>
    </location>
</feature>
<feature type="region of interest" description="Disordered" evidence="1">
    <location>
        <begin position="239"/>
        <end position="263"/>
    </location>
</feature>
<dbReference type="RefSeq" id="XP_029741676.1">
    <property type="nucleotide sequence ID" value="XM_029882075.1"/>
</dbReference>
<accession>A0A4U7KXZ6</accession>